<dbReference type="InterPro" id="IPR032466">
    <property type="entry name" value="Metal_Hydrolase"/>
</dbReference>
<evidence type="ECO:0000256" key="4">
    <source>
        <dbReference type="ARBA" id="ARBA00022833"/>
    </source>
</evidence>
<evidence type="ECO:0000256" key="3">
    <source>
        <dbReference type="ARBA" id="ARBA00022801"/>
    </source>
</evidence>
<dbReference type="PANTHER" id="PTHR11271:SF48">
    <property type="entry name" value="AMIDOHYDROLASE-RELATED DOMAIN-CONTAINING PROTEIN"/>
    <property type="match status" value="1"/>
</dbReference>
<dbReference type="Gene3D" id="3.20.20.140">
    <property type="entry name" value="Metal-dependent hydrolases"/>
    <property type="match status" value="1"/>
</dbReference>
<dbReference type="InterPro" id="IPR006680">
    <property type="entry name" value="Amidohydro-rel"/>
</dbReference>
<evidence type="ECO:0000256" key="2">
    <source>
        <dbReference type="ARBA" id="ARBA00022723"/>
    </source>
</evidence>
<dbReference type="Pfam" id="PF22429">
    <property type="entry name" value="HutF_N"/>
    <property type="match status" value="1"/>
</dbReference>
<keyword evidence="4" id="KW-0862">Zinc</keyword>
<dbReference type="Pfam" id="PF01979">
    <property type="entry name" value="Amidohydro_1"/>
    <property type="match status" value="1"/>
</dbReference>
<sequence>MAVLFAEQLLTVDGWVQSARLHLLDGRIAKLETSVAAQAGDERHAMIVPALSNLHSHAFQRGMAGLAEVRGSASDNFWSWRETMYRFALRMSPDQLEAVAAQAYVEMLEAGYCRVGEFHYLHHDVDARPYADIAEMAGRIVAAAAHTGIALTLLPVFYAHSSFGAQPPNERQCRFISDLDSYARLSDRCRQLVAKLPSGIVGVAPHSLRAVNPQELTEVARLLPEAPVHIHIAEQLGEVRDCIAWSGARPVRWLLDHAPVDARWCLVHATHVDADEVSGIAGSGAVVGLCPLTEANLGDGIFPVAEYLKAGGRFGVGTDSNVCISVSGELSLLEYSQRLSRKVRNVVKRGAQSTGAALFSYALDGGRRALADARFGIAEGADADLVSLTVSVPATIGRSGDAVLDSWIFASAGGVVDCLWVNGIKQVENGRHRQRERVQTAYKKAITELCA</sequence>
<proteinExistence type="predicted"/>
<dbReference type="GO" id="GO:0050416">
    <property type="term" value="F:formimidoylglutamate deiminase activity"/>
    <property type="evidence" value="ECO:0007669"/>
    <property type="project" value="UniProtKB-EC"/>
</dbReference>
<name>A0A969W7V5_9GAMM</name>
<dbReference type="InterPro" id="IPR011059">
    <property type="entry name" value="Metal-dep_hydrolase_composite"/>
</dbReference>
<dbReference type="RefSeq" id="WP_168147543.1">
    <property type="nucleotide sequence ID" value="NZ_JAAVXB010000003.1"/>
</dbReference>
<dbReference type="GO" id="GO:0005829">
    <property type="term" value="C:cytosol"/>
    <property type="evidence" value="ECO:0007669"/>
    <property type="project" value="TreeGrafter"/>
</dbReference>
<dbReference type="NCBIfam" id="NF006684">
    <property type="entry name" value="PRK09229.1-5"/>
    <property type="match status" value="1"/>
</dbReference>
<keyword evidence="3 7" id="KW-0378">Hydrolase</keyword>
<evidence type="ECO:0000259" key="6">
    <source>
        <dbReference type="Pfam" id="PF22429"/>
    </source>
</evidence>
<dbReference type="Gene3D" id="2.30.40.10">
    <property type="entry name" value="Urease, subunit C, domain 1"/>
    <property type="match status" value="1"/>
</dbReference>
<organism evidence="7 8">
    <name type="scientific">Solimonas marina</name>
    <dbReference type="NCBI Taxonomy" id="2714601"/>
    <lineage>
        <taxon>Bacteria</taxon>
        <taxon>Pseudomonadati</taxon>
        <taxon>Pseudomonadota</taxon>
        <taxon>Gammaproteobacteria</taxon>
        <taxon>Nevskiales</taxon>
        <taxon>Nevskiaceae</taxon>
        <taxon>Solimonas</taxon>
    </lineage>
</organism>
<dbReference type="SUPFAM" id="SSF51556">
    <property type="entry name" value="Metallo-dependent hydrolases"/>
    <property type="match status" value="1"/>
</dbReference>
<dbReference type="InterPro" id="IPR055156">
    <property type="entry name" value="HutF-like_N"/>
</dbReference>
<keyword evidence="2" id="KW-0479">Metal-binding</keyword>
<dbReference type="PANTHER" id="PTHR11271">
    <property type="entry name" value="GUANINE DEAMINASE"/>
    <property type="match status" value="1"/>
</dbReference>
<evidence type="ECO:0000256" key="1">
    <source>
        <dbReference type="ARBA" id="ARBA00001947"/>
    </source>
</evidence>
<accession>A0A969W7V5</accession>
<dbReference type="Proteomes" id="UP000653472">
    <property type="component" value="Unassembled WGS sequence"/>
</dbReference>
<keyword evidence="8" id="KW-1185">Reference proteome</keyword>
<dbReference type="InterPro" id="IPR010252">
    <property type="entry name" value="HutF"/>
</dbReference>
<comment type="caution">
    <text evidence="7">The sequence shown here is derived from an EMBL/GenBank/DDBJ whole genome shotgun (WGS) entry which is preliminary data.</text>
</comment>
<dbReference type="EC" id="3.5.3.13" evidence="7"/>
<dbReference type="NCBIfam" id="NF006681">
    <property type="entry name" value="PRK09229.1-2"/>
    <property type="match status" value="1"/>
</dbReference>
<dbReference type="GO" id="GO:0019239">
    <property type="term" value="F:deaminase activity"/>
    <property type="evidence" value="ECO:0007669"/>
    <property type="project" value="TreeGrafter"/>
</dbReference>
<comment type="cofactor">
    <cofactor evidence="1">
        <name>Zn(2+)</name>
        <dbReference type="ChEBI" id="CHEBI:29105"/>
    </cofactor>
</comment>
<feature type="domain" description="Formimidoylglutamate deiminase N-terminal" evidence="6">
    <location>
        <begin position="1"/>
        <end position="45"/>
    </location>
</feature>
<evidence type="ECO:0000259" key="5">
    <source>
        <dbReference type="Pfam" id="PF01979"/>
    </source>
</evidence>
<dbReference type="EMBL" id="JAAVXB010000003">
    <property type="protein sequence ID" value="NKF22316.1"/>
    <property type="molecule type" value="Genomic_DNA"/>
</dbReference>
<dbReference type="GO" id="GO:0046872">
    <property type="term" value="F:metal ion binding"/>
    <property type="evidence" value="ECO:0007669"/>
    <property type="project" value="UniProtKB-KW"/>
</dbReference>
<evidence type="ECO:0000313" key="8">
    <source>
        <dbReference type="Proteomes" id="UP000653472"/>
    </source>
</evidence>
<dbReference type="InterPro" id="IPR051607">
    <property type="entry name" value="Metallo-dep_hydrolases"/>
</dbReference>
<feature type="domain" description="Amidohydrolase-related" evidence="5">
    <location>
        <begin position="46"/>
        <end position="423"/>
    </location>
</feature>
<dbReference type="NCBIfam" id="TIGR02022">
    <property type="entry name" value="hutF"/>
    <property type="match status" value="1"/>
</dbReference>
<evidence type="ECO:0000313" key="7">
    <source>
        <dbReference type="EMBL" id="NKF22316.1"/>
    </source>
</evidence>
<dbReference type="AlphaFoldDB" id="A0A969W7V5"/>
<dbReference type="NCBIfam" id="NF006683">
    <property type="entry name" value="PRK09229.1-4"/>
    <property type="match status" value="1"/>
</dbReference>
<protein>
    <submittedName>
        <fullName evidence="7">Formimidoylglutamate deiminase</fullName>
        <ecNumber evidence="7">3.5.3.13</ecNumber>
    </submittedName>
</protein>
<gene>
    <name evidence="7" type="ORF">G7Y82_08290</name>
</gene>
<dbReference type="SUPFAM" id="SSF51338">
    <property type="entry name" value="Composite domain of metallo-dependent hydrolases"/>
    <property type="match status" value="1"/>
</dbReference>
<reference evidence="7" key="1">
    <citation type="submission" date="2020-03" db="EMBL/GenBank/DDBJ databases">
        <title>Solimonas marina sp. nov., isolated from deep seawater of the Pacific Ocean.</title>
        <authorList>
            <person name="Liu X."/>
            <person name="Lai Q."/>
            <person name="Sun F."/>
            <person name="Gai Y."/>
            <person name="Li G."/>
            <person name="Shao Z."/>
        </authorList>
    </citation>
    <scope>NUCLEOTIDE SEQUENCE</scope>
    <source>
        <strain evidence="7">C16B3</strain>
    </source>
</reference>